<dbReference type="FunFam" id="1.25.40.410:FF:000003">
    <property type="entry name" value="Dedicator of cytokinesis protein 4"/>
    <property type="match status" value="1"/>
</dbReference>
<feature type="compositionally biased region" description="Low complexity" evidence="3">
    <location>
        <begin position="859"/>
        <end position="879"/>
    </location>
</feature>
<dbReference type="Pfam" id="PF20422">
    <property type="entry name" value="DHR-2_Lobe_B"/>
    <property type="match status" value="1"/>
</dbReference>
<evidence type="ECO:0000256" key="2">
    <source>
        <dbReference type="PROSITE-ProRule" id="PRU00984"/>
    </source>
</evidence>
<accession>A0AAD8GH61</accession>
<dbReference type="FunFam" id="1.20.58.740:FF:000004">
    <property type="entry name" value="Dedicator of cytokinesis protein 1"/>
    <property type="match status" value="1"/>
</dbReference>
<dbReference type="PROSITE" id="PS51651">
    <property type="entry name" value="DOCKER"/>
    <property type="match status" value="1"/>
</dbReference>
<dbReference type="GO" id="GO:0031267">
    <property type="term" value="F:small GTPase binding"/>
    <property type="evidence" value="ECO:0007669"/>
    <property type="project" value="TreeGrafter"/>
</dbReference>
<evidence type="ECO:0000313" key="6">
    <source>
        <dbReference type="Proteomes" id="UP001230051"/>
    </source>
</evidence>
<dbReference type="InterPro" id="IPR043161">
    <property type="entry name" value="DOCK_C_lobe_A"/>
</dbReference>
<feature type="region of interest" description="Disordered" evidence="3">
    <location>
        <begin position="690"/>
        <end position="753"/>
    </location>
</feature>
<feature type="compositionally biased region" description="Basic and acidic residues" evidence="3">
    <location>
        <begin position="769"/>
        <end position="780"/>
    </location>
</feature>
<dbReference type="EMBL" id="JAGXEW010000002">
    <property type="protein sequence ID" value="KAK1174129.1"/>
    <property type="molecule type" value="Genomic_DNA"/>
</dbReference>
<feature type="compositionally biased region" description="Polar residues" evidence="3">
    <location>
        <begin position="802"/>
        <end position="822"/>
    </location>
</feature>
<dbReference type="Gene3D" id="1.20.58.740">
    <property type="match status" value="1"/>
</dbReference>
<evidence type="ECO:0000259" key="4">
    <source>
        <dbReference type="PROSITE" id="PS51651"/>
    </source>
</evidence>
<dbReference type="PANTHER" id="PTHR45653">
    <property type="entry name" value="DEDICATOR OF CYTOKINESIS"/>
    <property type="match status" value="1"/>
</dbReference>
<feature type="domain" description="DOCKER" evidence="4">
    <location>
        <begin position="279"/>
        <end position="688"/>
    </location>
</feature>
<protein>
    <submittedName>
        <fullName evidence="5">Dedicator of cytokinesis protein 2-like</fullName>
    </submittedName>
</protein>
<feature type="compositionally biased region" description="Basic and acidic residues" evidence="3">
    <location>
        <begin position="739"/>
        <end position="753"/>
    </location>
</feature>
<evidence type="ECO:0000256" key="1">
    <source>
        <dbReference type="ARBA" id="ARBA00022658"/>
    </source>
</evidence>
<dbReference type="Pfam" id="PF06920">
    <property type="entry name" value="DHR-2_Lobe_A"/>
    <property type="match status" value="1"/>
</dbReference>
<dbReference type="Pfam" id="PF23554">
    <property type="entry name" value="TPR_DOCK"/>
    <property type="match status" value="1"/>
</dbReference>
<dbReference type="AlphaFoldDB" id="A0AAD8GH61"/>
<dbReference type="InterPro" id="IPR027357">
    <property type="entry name" value="DOCKER_dom"/>
</dbReference>
<feature type="compositionally biased region" description="Polar residues" evidence="3">
    <location>
        <begin position="702"/>
        <end position="717"/>
    </location>
</feature>
<sequence>MSHYVACMTAILSHMDDSHYRDYIQSFTTRQDLMDFLMETFIIFKDLIGKTVYPSDWMVMTMVQNRVFCRAINQFAETLTQNFLHGSNFELQLWNNYFHLAVAFLTQKSLQLENYSHVKRYAILYKYGDMREALGGSIRDMWCNLGEHQISFIPDLVGPILEMTLVPHVELQRSTIPLFFDMMLCEYRLTAKFSSFEDEIIKKLDSEVEGGRGDEQYKQLFQKTLLDCCKKHPHLAKPCENFVAMVTGLMERLLDYRAVMYDENQAYRMRCTVNLLNFYKEIDRQEMYIRYLHKLRDLHLRYENYTEAAFTLLLHAKLLKWSDEPFSAQTQGFESMHTQRQVKESLYSKIIDYFDKGKMWEEAIVLCKELAQQYESELFDYEMLSANLQIQAKFFQNIMTVLRPKPDYFAVGYYGQGFPTFLRNMIFIHRGKEYERREDFELQLMTQFPSAEKLKTTSPPGDDVKNSPGQYIQCFTVQPILVENNLFKNKCVPDQILDFYKANKVQNFTYSRPVRKGPKNPENEFATMWIERTTFSTAYRLPDILRWYKVTSMCEITLSPLENAIETMQTANEKILTMIKQQQSDPSLSINPLSMLLNGIVDPAVMGGFAKYEKAFFTEDYKQKHQEDQEKILKLQDLIAWQIPLLASGIHIHGQKVTGDLKPFHERMEECFTQLRAKVESQYGVRQLPLFEGPHSSRPRSMMTSFRPMSTISTGSLGSPGFDKDSLELPLPKKGISKSQEKLDVEEKKSEKRENRNSLLFLYRKNDRPSISDTTEHSKDVGASMSRNMSDSLLDKRDEQRPTPQGKTTSSSLPTISGSRKNSFGGRVKSAKPPPLPKKISPTVYEQFSPDAPPEAPRPARLGSVKSPSSLSPVKSAKSPPTPPPKGKRQSQCETVKASHQ</sequence>
<comment type="caution">
    <text evidence="5">The sequence shown here is derived from an EMBL/GenBank/DDBJ whole genome shotgun (WGS) entry which is preliminary data.</text>
</comment>
<feature type="region of interest" description="Disordered" evidence="3">
    <location>
        <begin position="769"/>
        <end position="901"/>
    </location>
</feature>
<proteinExistence type="inferred from homology"/>
<dbReference type="GO" id="GO:0005737">
    <property type="term" value="C:cytoplasm"/>
    <property type="evidence" value="ECO:0007669"/>
    <property type="project" value="TreeGrafter"/>
</dbReference>
<dbReference type="InterPro" id="IPR026791">
    <property type="entry name" value="DOCK"/>
</dbReference>
<organism evidence="5 6">
    <name type="scientific">Acipenser oxyrinchus oxyrinchus</name>
    <dbReference type="NCBI Taxonomy" id="40147"/>
    <lineage>
        <taxon>Eukaryota</taxon>
        <taxon>Metazoa</taxon>
        <taxon>Chordata</taxon>
        <taxon>Craniata</taxon>
        <taxon>Vertebrata</taxon>
        <taxon>Euteleostomi</taxon>
        <taxon>Actinopterygii</taxon>
        <taxon>Chondrostei</taxon>
        <taxon>Acipenseriformes</taxon>
        <taxon>Acipenseridae</taxon>
        <taxon>Acipenser</taxon>
    </lineage>
</organism>
<name>A0AAD8GH61_ACIOX</name>
<dbReference type="Pfam" id="PF20421">
    <property type="entry name" value="DHR-2_Lobe_C"/>
    <property type="match status" value="1"/>
</dbReference>
<gene>
    <name evidence="5" type="primary">DOCK2</name>
    <name evidence="5" type="ORF">AOXY_G1577</name>
</gene>
<dbReference type="InterPro" id="IPR046773">
    <property type="entry name" value="DOCKER_Lobe_C"/>
</dbReference>
<keyword evidence="6" id="KW-1185">Reference proteome</keyword>
<reference evidence="5" key="1">
    <citation type="submission" date="2022-02" db="EMBL/GenBank/DDBJ databases">
        <title>Atlantic sturgeon de novo genome assembly.</title>
        <authorList>
            <person name="Stock M."/>
            <person name="Klopp C."/>
            <person name="Guiguen Y."/>
            <person name="Cabau C."/>
            <person name="Parinello H."/>
            <person name="Santidrian Yebra-Pimentel E."/>
            <person name="Kuhl H."/>
            <person name="Dirks R.P."/>
            <person name="Guessner J."/>
            <person name="Wuertz S."/>
            <person name="Du K."/>
            <person name="Schartl M."/>
        </authorList>
    </citation>
    <scope>NUCLEOTIDE SEQUENCE</scope>
    <source>
        <strain evidence="5">STURGEONOMICS-FGT-2020</strain>
        <tissue evidence="5">Whole blood</tissue>
    </source>
</reference>
<evidence type="ECO:0000256" key="3">
    <source>
        <dbReference type="SAM" id="MobiDB-lite"/>
    </source>
</evidence>
<dbReference type="Proteomes" id="UP001230051">
    <property type="component" value="Unassembled WGS sequence"/>
</dbReference>
<keyword evidence="1" id="KW-0344">Guanine-nucleotide releasing factor</keyword>
<dbReference type="GO" id="GO:0016477">
    <property type="term" value="P:cell migration"/>
    <property type="evidence" value="ECO:0007669"/>
    <property type="project" value="TreeGrafter"/>
</dbReference>
<dbReference type="GO" id="GO:0007520">
    <property type="term" value="P:myoblast fusion"/>
    <property type="evidence" value="ECO:0007669"/>
    <property type="project" value="TreeGrafter"/>
</dbReference>
<dbReference type="InterPro" id="IPR043162">
    <property type="entry name" value="DOCK_C_lobe_C"/>
</dbReference>
<dbReference type="PANTHER" id="PTHR45653:SF6">
    <property type="entry name" value="DEDICATOR OF CYTOKINESIS PROTEIN 2"/>
    <property type="match status" value="1"/>
</dbReference>
<dbReference type="InterPro" id="IPR046769">
    <property type="entry name" value="DOCKER_Lobe_A"/>
</dbReference>
<dbReference type="GO" id="GO:0005886">
    <property type="term" value="C:plasma membrane"/>
    <property type="evidence" value="ECO:0007669"/>
    <property type="project" value="TreeGrafter"/>
</dbReference>
<dbReference type="GO" id="GO:0007264">
    <property type="term" value="P:small GTPase-mediated signal transduction"/>
    <property type="evidence" value="ECO:0007669"/>
    <property type="project" value="InterPro"/>
</dbReference>
<dbReference type="Gene3D" id="1.25.40.410">
    <property type="match status" value="1"/>
</dbReference>
<evidence type="ECO:0000313" key="5">
    <source>
        <dbReference type="EMBL" id="KAK1174129.1"/>
    </source>
</evidence>
<comment type="similarity">
    <text evidence="2">Belongs to the DOCK family.</text>
</comment>
<dbReference type="GO" id="GO:0005085">
    <property type="term" value="F:guanyl-nucleotide exchange factor activity"/>
    <property type="evidence" value="ECO:0007669"/>
    <property type="project" value="UniProtKB-KW"/>
</dbReference>
<dbReference type="InterPro" id="IPR056372">
    <property type="entry name" value="TPR_DOCK"/>
</dbReference>
<dbReference type="InterPro" id="IPR046770">
    <property type="entry name" value="DOCKER_Lobe_B"/>
</dbReference>